<accession>A0ACC3DQ02</accession>
<comment type="caution">
    <text evidence="1">The sequence shown here is derived from an EMBL/GenBank/DDBJ whole genome shotgun (WGS) entry which is preliminary data.</text>
</comment>
<dbReference type="Proteomes" id="UP001186974">
    <property type="component" value="Unassembled WGS sequence"/>
</dbReference>
<dbReference type="EMBL" id="JAWDJW010001746">
    <property type="protein sequence ID" value="KAK3078615.1"/>
    <property type="molecule type" value="Genomic_DNA"/>
</dbReference>
<proteinExistence type="predicted"/>
<evidence type="ECO:0000313" key="2">
    <source>
        <dbReference type="Proteomes" id="UP001186974"/>
    </source>
</evidence>
<evidence type="ECO:0000313" key="1">
    <source>
        <dbReference type="EMBL" id="KAK3078615.1"/>
    </source>
</evidence>
<organism evidence="1 2">
    <name type="scientific">Coniosporium uncinatum</name>
    <dbReference type="NCBI Taxonomy" id="93489"/>
    <lineage>
        <taxon>Eukaryota</taxon>
        <taxon>Fungi</taxon>
        <taxon>Dikarya</taxon>
        <taxon>Ascomycota</taxon>
        <taxon>Pezizomycotina</taxon>
        <taxon>Dothideomycetes</taxon>
        <taxon>Dothideomycetes incertae sedis</taxon>
        <taxon>Coniosporium</taxon>
    </lineage>
</organism>
<gene>
    <name evidence="1" type="ORF">LTS18_007056</name>
</gene>
<protein>
    <submittedName>
        <fullName evidence="1">Uncharacterized protein</fullName>
    </submittedName>
</protein>
<sequence length="133" mass="14818">MSIPVPTRTSSYSAHTTTPDRSTSHHNQHNQNQQRDADELVRQFNGLSTYREESSHNNNINNDDDDDGNLQAADSASNELTSAIDDLLMQLSNKFSTVSTELLAKMDDMSRRLDSLEATIQANAAKRHAAEEK</sequence>
<reference evidence="1" key="1">
    <citation type="submission" date="2024-09" db="EMBL/GenBank/DDBJ databases">
        <title>Black Yeasts Isolated from many extreme environments.</title>
        <authorList>
            <person name="Coleine C."/>
            <person name="Stajich J.E."/>
            <person name="Selbmann L."/>
        </authorList>
    </citation>
    <scope>NUCLEOTIDE SEQUENCE</scope>
    <source>
        <strain evidence="1">CCFEE 5737</strain>
    </source>
</reference>
<name>A0ACC3DQ02_9PEZI</name>
<keyword evidence="2" id="KW-1185">Reference proteome</keyword>